<name>A0A501PFX9_9PROT</name>
<evidence type="ECO:0000313" key="2">
    <source>
        <dbReference type="EMBL" id="TPD58947.1"/>
    </source>
</evidence>
<keyword evidence="3" id="KW-1185">Reference proteome</keyword>
<comment type="caution">
    <text evidence="2">The sequence shown here is derived from an EMBL/GenBank/DDBJ whole genome shotgun (WGS) entry which is preliminary data.</text>
</comment>
<dbReference type="EMBL" id="VFIY01000016">
    <property type="protein sequence ID" value="TPD58947.1"/>
    <property type="molecule type" value="Genomic_DNA"/>
</dbReference>
<evidence type="ECO:0000313" key="3">
    <source>
        <dbReference type="Proteomes" id="UP000319148"/>
    </source>
</evidence>
<dbReference type="Proteomes" id="UP000319148">
    <property type="component" value="Unassembled WGS sequence"/>
</dbReference>
<proteinExistence type="predicted"/>
<dbReference type="OrthoDB" id="9793637at2"/>
<protein>
    <submittedName>
        <fullName evidence="2">Hemerythrin domain-containing protein</fullName>
    </submittedName>
</protein>
<dbReference type="Gene3D" id="1.20.120.520">
    <property type="entry name" value="nmb1532 protein domain like"/>
    <property type="match status" value="1"/>
</dbReference>
<dbReference type="Pfam" id="PF01814">
    <property type="entry name" value="Hemerythrin"/>
    <property type="match status" value="1"/>
</dbReference>
<accession>A0A501PFX9</accession>
<dbReference type="RefSeq" id="WP_139941524.1">
    <property type="nucleotide sequence ID" value="NZ_JBHSYP010000002.1"/>
</dbReference>
<gene>
    <name evidence="2" type="ORF">FIV46_13785</name>
</gene>
<dbReference type="InterPro" id="IPR012312">
    <property type="entry name" value="Hemerythrin-like"/>
</dbReference>
<sequence>MTPNSKQKLFDAFREDHALLGRGLHSLRERLVARDWEGARHQAQQLNREAGAHIAFEEEDFYPALKAFLDEEEVEEMYRDHKEGLRLVADVMDAPDEDFQSDQRASDFVTRVDHMSDHVSECGELFGAMGGLDEEDTKKLLERLEYWRKVAPSWSGVAGQSQTPE</sequence>
<dbReference type="AlphaFoldDB" id="A0A501PFX9"/>
<organism evidence="2 3">
    <name type="scientific">Emcibacter nanhaiensis</name>
    <dbReference type="NCBI Taxonomy" id="1505037"/>
    <lineage>
        <taxon>Bacteria</taxon>
        <taxon>Pseudomonadati</taxon>
        <taxon>Pseudomonadota</taxon>
        <taxon>Alphaproteobacteria</taxon>
        <taxon>Emcibacterales</taxon>
        <taxon>Emcibacteraceae</taxon>
        <taxon>Emcibacter</taxon>
    </lineage>
</organism>
<reference evidence="3" key="1">
    <citation type="submission" date="2019-06" db="EMBL/GenBank/DDBJ databases">
        <title>The complete genome of Emcibacter congregatus ZYLT.</title>
        <authorList>
            <person name="Zhao Z."/>
        </authorList>
    </citation>
    <scope>NUCLEOTIDE SEQUENCE [LARGE SCALE GENOMIC DNA]</scope>
    <source>
        <strain evidence="3">MCCC 1A06723</strain>
    </source>
</reference>
<feature type="domain" description="Hemerythrin-like" evidence="1">
    <location>
        <begin position="10"/>
        <end position="120"/>
    </location>
</feature>
<evidence type="ECO:0000259" key="1">
    <source>
        <dbReference type="Pfam" id="PF01814"/>
    </source>
</evidence>